<feature type="signal peptide" evidence="1">
    <location>
        <begin position="1"/>
        <end position="26"/>
    </location>
</feature>
<comment type="caution">
    <text evidence="2">The sequence shown here is derived from an EMBL/GenBank/DDBJ whole genome shotgun (WGS) entry which is preliminary data.</text>
</comment>
<dbReference type="Proteomes" id="UP000682811">
    <property type="component" value="Unassembled WGS sequence"/>
</dbReference>
<sequence length="275" mass="30580">MKKTTIAVLSAALLFGGMLHIPAAHAAAQNEAAQSDANSAIHFKLNPGIKKQYGEAAFELETLAASPKETEFTISRIVPENINEEIDRNIMKMNYIVMDNNGWIYDRIQAKEQWRENPDGVLARVFTEKVEAFRGKPKELILKPYIGGDYDDKSTALAQKANVAARLTGKFPLVLDQGKIGSVSVTGVDFQKDKTVLSLSAKGETASLQIQATWLMQNGKSLQCASKKLIGVDQDVYRYQMEFPAVNRKAQLEVMTKRMTPVTFLNELEMRVNLP</sequence>
<organism evidence="2 3">
    <name type="scientific">Paenibacillus azoreducens</name>
    <dbReference type="NCBI Taxonomy" id="116718"/>
    <lineage>
        <taxon>Bacteria</taxon>
        <taxon>Bacillati</taxon>
        <taxon>Bacillota</taxon>
        <taxon>Bacilli</taxon>
        <taxon>Bacillales</taxon>
        <taxon>Paenibacillaceae</taxon>
        <taxon>Paenibacillus</taxon>
    </lineage>
</organism>
<name>A0A919YBC3_9BACL</name>
<evidence type="ECO:0000313" key="2">
    <source>
        <dbReference type="EMBL" id="GIO48077.1"/>
    </source>
</evidence>
<reference evidence="2 3" key="1">
    <citation type="submission" date="2021-03" db="EMBL/GenBank/DDBJ databases">
        <title>Antimicrobial resistance genes in bacteria isolated from Japanese honey, and their potential for conferring macrolide and lincosamide resistance in the American foulbrood pathogen Paenibacillus larvae.</title>
        <authorList>
            <person name="Okamoto M."/>
            <person name="Kumagai M."/>
            <person name="Kanamori H."/>
            <person name="Takamatsu D."/>
        </authorList>
    </citation>
    <scope>NUCLEOTIDE SEQUENCE [LARGE SCALE GENOMIC DNA]</scope>
    <source>
        <strain evidence="2 3">J34TS1</strain>
    </source>
</reference>
<gene>
    <name evidence="2" type="ORF">J34TS1_28420</name>
</gene>
<evidence type="ECO:0000256" key="1">
    <source>
        <dbReference type="SAM" id="SignalP"/>
    </source>
</evidence>
<keyword evidence="3" id="KW-1185">Reference proteome</keyword>
<dbReference type="EMBL" id="BORT01000011">
    <property type="protein sequence ID" value="GIO48077.1"/>
    <property type="molecule type" value="Genomic_DNA"/>
</dbReference>
<evidence type="ECO:0008006" key="4">
    <source>
        <dbReference type="Google" id="ProtNLM"/>
    </source>
</evidence>
<dbReference type="AlphaFoldDB" id="A0A919YBC3"/>
<evidence type="ECO:0000313" key="3">
    <source>
        <dbReference type="Proteomes" id="UP000682811"/>
    </source>
</evidence>
<proteinExistence type="predicted"/>
<keyword evidence="1" id="KW-0732">Signal</keyword>
<protein>
    <recommendedName>
        <fullName evidence="4">DUF5643 domain-containing protein</fullName>
    </recommendedName>
</protein>
<accession>A0A919YBC3</accession>
<feature type="chain" id="PRO_5036904205" description="DUF5643 domain-containing protein" evidence="1">
    <location>
        <begin position="27"/>
        <end position="275"/>
    </location>
</feature>